<evidence type="ECO:0000256" key="1">
    <source>
        <dbReference type="SAM" id="Phobius"/>
    </source>
</evidence>
<keyword evidence="1" id="KW-0472">Membrane</keyword>
<keyword evidence="1" id="KW-0812">Transmembrane</keyword>
<keyword evidence="3" id="KW-0808">Transferase</keyword>
<dbReference type="GO" id="GO:0016747">
    <property type="term" value="F:acyltransferase activity, transferring groups other than amino-acyl groups"/>
    <property type="evidence" value="ECO:0007669"/>
    <property type="project" value="InterPro"/>
</dbReference>
<feature type="transmembrane region" description="Helical" evidence="1">
    <location>
        <begin position="79"/>
        <end position="101"/>
    </location>
</feature>
<dbReference type="Proteomes" id="UP000282971">
    <property type="component" value="Unassembled WGS sequence"/>
</dbReference>
<keyword evidence="3" id="KW-0012">Acyltransferase</keyword>
<feature type="transmembrane region" description="Helical" evidence="1">
    <location>
        <begin position="259"/>
        <end position="279"/>
    </location>
</feature>
<feature type="transmembrane region" description="Helical" evidence="1">
    <location>
        <begin position="206"/>
        <end position="224"/>
    </location>
</feature>
<keyword evidence="4" id="KW-1185">Reference proteome</keyword>
<gene>
    <name evidence="3" type="ORF">EOD43_18190</name>
</gene>
<name>A0A437LXW9_9SPHN</name>
<dbReference type="InterPro" id="IPR002656">
    <property type="entry name" value="Acyl_transf_3_dom"/>
</dbReference>
<comment type="caution">
    <text evidence="3">The sequence shown here is derived from an EMBL/GenBank/DDBJ whole genome shotgun (WGS) entry which is preliminary data.</text>
</comment>
<keyword evidence="1" id="KW-1133">Transmembrane helix</keyword>
<feature type="transmembrane region" description="Helical" evidence="1">
    <location>
        <begin position="152"/>
        <end position="170"/>
    </location>
</feature>
<protein>
    <submittedName>
        <fullName evidence="3">Acyltransferase</fullName>
    </submittedName>
</protein>
<dbReference type="RefSeq" id="WP_127745478.1">
    <property type="nucleotide sequence ID" value="NZ_SACN01000003.1"/>
</dbReference>
<dbReference type="GO" id="GO:0000271">
    <property type="term" value="P:polysaccharide biosynthetic process"/>
    <property type="evidence" value="ECO:0007669"/>
    <property type="project" value="TreeGrafter"/>
</dbReference>
<feature type="transmembrane region" description="Helical" evidence="1">
    <location>
        <begin position="230"/>
        <end position="247"/>
    </location>
</feature>
<reference evidence="3 4" key="1">
    <citation type="submission" date="2019-01" db="EMBL/GenBank/DDBJ databases">
        <authorList>
            <person name="Chen W.-M."/>
        </authorList>
    </citation>
    <scope>NUCLEOTIDE SEQUENCE [LARGE SCALE GENOMIC DNA]</scope>
    <source>
        <strain evidence="3 4">CCP-7</strain>
    </source>
</reference>
<evidence type="ECO:0000313" key="3">
    <source>
        <dbReference type="EMBL" id="RVT90227.1"/>
    </source>
</evidence>
<dbReference type="PANTHER" id="PTHR23028:SF53">
    <property type="entry name" value="ACYL_TRANSF_3 DOMAIN-CONTAINING PROTEIN"/>
    <property type="match status" value="1"/>
</dbReference>
<dbReference type="EMBL" id="SACN01000003">
    <property type="protein sequence ID" value="RVT90227.1"/>
    <property type="molecule type" value="Genomic_DNA"/>
</dbReference>
<sequence>MTRVACLDGLRGLAALWVLVGHTMILTGLRLPILAQPDLGVDLFILLSGFLMVFQFHLRETKEDWGKPATWASFWLRRLFRLAPLFYVLLIPALYFGPAIFADRTLIDNFLGAVPQAPARYLDASITNIVAHITFVFGLLPEYAYRTPLPDWSLGLEMQFYAVFPLIILLQRRIGWIATGIILALGSIAVVLALKSAGVHYPMPSFLPLKMHLFLCGMLIAAAQKASGKMLVAEFALVAVLAVLPVGEGDLKHRIVRELLVVGFFGLVHWQRVVVIRYVSNGLGSAPLRWLGDVSYGVYLIHLLLLHRFAAWAIDAFGQGLSPLERFAVVFPAVAVLSYALAWIGFTQIEERGNALGKRLIGRFFNRNAGRSTSAEQIAAP</sequence>
<feature type="transmembrane region" description="Helical" evidence="1">
    <location>
        <begin position="176"/>
        <end position="194"/>
    </location>
</feature>
<organism evidence="3 4">
    <name type="scientific">Sphingomonas crocodyli</name>
    <dbReference type="NCBI Taxonomy" id="1979270"/>
    <lineage>
        <taxon>Bacteria</taxon>
        <taxon>Pseudomonadati</taxon>
        <taxon>Pseudomonadota</taxon>
        <taxon>Alphaproteobacteria</taxon>
        <taxon>Sphingomonadales</taxon>
        <taxon>Sphingomonadaceae</taxon>
        <taxon>Sphingomonas</taxon>
    </lineage>
</organism>
<dbReference type="AlphaFoldDB" id="A0A437LXW9"/>
<proteinExistence type="predicted"/>
<dbReference type="GO" id="GO:0016020">
    <property type="term" value="C:membrane"/>
    <property type="evidence" value="ECO:0007669"/>
    <property type="project" value="TreeGrafter"/>
</dbReference>
<feature type="transmembrane region" description="Helical" evidence="1">
    <location>
        <begin position="327"/>
        <end position="346"/>
    </location>
</feature>
<accession>A0A437LXW9</accession>
<dbReference type="PANTHER" id="PTHR23028">
    <property type="entry name" value="ACETYLTRANSFERASE"/>
    <property type="match status" value="1"/>
</dbReference>
<feature type="transmembrane region" description="Helical" evidence="1">
    <location>
        <begin position="12"/>
        <end position="33"/>
    </location>
</feature>
<dbReference type="InterPro" id="IPR050879">
    <property type="entry name" value="Acyltransferase_3"/>
</dbReference>
<feature type="domain" description="Acyltransferase 3" evidence="2">
    <location>
        <begin position="5"/>
        <end position="343"/>
    </location>
</feature>
<evidence type="ECO:0000313" key="4">
    <source>
        <dbReference type="Proteomes" id="UP000282971"/>
    </source>
</evidence>
<feature type="transmembrane region" description="Helical" evidence="1">
    <location>
        <begin position="39"/>
        <end position="58"/>
    </location>
</feature>
<dbReference type="OrthoDB" id="9807745at2"/>
<dbReference type="Pfam" id="PF01757">
    <property type="entry name" value="Acyl_transf_3"/>
    <property type="match status" value="1"/>
</dbReference>
<evidence type="ECO:0000259" key="2">
    <source>
        <dbReference type="Pfam" id="PF01757"/>
    </source>
</evidence>
<feature type="transmembrane region" description="Helical" evidence="1">
    <location>
        <begin position="299"/>
        <end position="318"/>
    </location>
</feature>